<proteinExistence type="predicted"/>
<organism evidence="3 4">
    <name type="scientific">Cladophialophora chaetospira</name>
    <dbReference type="NCBI Taxonomy" id="386627"/>
    <lineage>
        <taxon>Eukaryota</taxon>
        <taxon>Fungi</taxon>
        <taxon>Dikarya</taxon>
        <taxon>Ascomycota</taxon>
        <taxon>Pezizomycotina</taxon>
        <taxon>Eurotiomycetes</taxon>
        <taxon>Chaetothyriomycetidae</taxon>
        <taxon>Chaetothyriales</taxon>
        <taxon>Herpotrichiellaceae</taxon>
        <taxon>Cladophialophora</taxon>
    </lineage>
</organism>
<feature type="transmembrane region" description="Helical" evidence="2">
    <location>
        <begin position="797"/>
        <end position="819"/>
    </location>
</feature>
<keyword evidence="4" id="KW-1185">Reference proteome</keyword>
<evidence type="ECO:0008006" key="5">
    <source>
        <dbReference type="Google" id="ProtNLM"/>
    </source>
</evidence>
<evidence type="ECO:0000256" key="2">
    <source>
        <dbReference type="SAM" id="Phobius"/>
    </source>
</evidence>
<dbReference type="Gene3D" id="3.40.50.410">
    <property type="entry name" value="von Willebrand factor, type A domain"/>
    <property type="match status" value="1"/>
</dbReference>
<dbReference type="AlphaFoldDB" id="A0AA38XDE1"/>
<feature type="transmembrane region" description="Helical" evidence="2">
    <location>
        <begin position="831"/>
        <end position="849"/>
    </location>
</feature>
<gene>
    <name evidence="3" type="ORF">H2200_004592</name>
</gene>
<sequence>MSVFLIDDSASMKSNWDEVLNLLGILAYTLKGFDEDGTEVRFTMSDSHYRAKNTTTLSHYVKKIQPSGTSDIEHSLRRIVEPYLQKASHTSQIPKRFLTERPTRPLSIYVFTDGVWGPKSDPSGLLTTLTKKLQDPEIAYRDVGIQFIQFGNDQRGAERLKLLDNELSRGLGLDIVDTEHSDGNVLKMLLGSINEEYDAAPYSSVPRESIEARVEEVDSDLEDDALSNVFSDDSGESGSSATSNESYSQRQVAYRIFEDALTSDPEIEALLHQASQQSLVTKSELETRLRTLLKEFAADLDAVPLRLPTESKRLVVSFVKHSSRRLSKDLAGKAFSAESTRAPLSGTLKAKADGRSGEHQRLLQWLSEMGQMKPSPIDDLAPPVSTMSSIGGSSNQNADPIPQLMRIESNAGTELNDDTDDLLSEDEEYVSAAVAEDFRTTFLKENHAFENLATNLRRYLARYSCNWPSIDAQWRRELLSVAPPSLRNVTLSEVEFLASENSGFFDQFQRRLENFTGLPWNWDPFPPPVYLVPDGKVRVKWYCSCKRQVFADTTQNLALKLGTFLEWNTKIPDSTHGSLKVATSVPTHGNTSLGNTSHGNAAQNSSGSTPYTNLSAQGAPIGGGPSNSQQRPSTATQTQTPQQVRPITPTFILLCVDRRGKLRPAQLNVTDYQTDDEFFKALKAQYVKLRGFWHYWFHPEELDHCSFSKFERYYVDSLSWKCNELPEDTEYQYTRQLPLKPYVAPIPPEEWRHRFQGLKTESRREALSLIPQRVSRFQLSTHVRREDFWGLNVEYRICLKVILMWHSLITAGGWIFIGWWLKGHPGDLQNAVVPISLVLGVLVLFWTLLDKRFSQRREEFKKA</sequence>
<feature type="compositionally biased region" description="Polar residues" evidence="1">
    <location>
        <begin position="584"/>
        <end position="616"/>
    </location>
</feature>
<feature type="region of interest" description="Disordered" evidence="1">
    <location>
        <begin position="581"/>
        <end position="643"/>
    </location>
</feature>
<dbReference type="SUPFAM" id="SSF53300">
    <property type="entry name" value="vWA-like"/>
    <property type="match status" value="1"/>
</dbReference>
<evidence type="ECO:0000256" key="1">
    <source>
        <dbReference type="SAM" id="MobiDB-lite"/>
    </source>
</evidence>
<feature type="compositionally biased region" description="Polar residues" evidence="1">
    <location>
        <begin position="228"/>
        <end position="246"/>
    </location>
</feature>
<comment type="caution">
    <text evidence="3">The sequence shown here is derived from an EMBL/GenBank/DDBJ whole genome shotgun (WGS) entry which is preliminary data.</text>
</comment>
<dbReference type="InterPro" id="IPR036465">
    <property type="entry name" value="vWFA_dom_sf"/>
</dbReference>
<dbReference type="EMBL" id="JAPDRK010000006">
    <property type="protein sequence ID" value="KAJ9611408.1"/>
    <property type="molecule type" value="Genomic_DNA"/>
</dbReference>
<feature type="region of interest" description="Disordered" evidence="1">
    <location>
        <begin position="226"/>
        <end position="246"/>
    </location>
</feature>
<keyword evidence="2" id="KW-1133">Transmembrane helix</keyword>
<dbReference type="PANTHER" id="PTHR34706">
    <property type="entry name" value="SLR1338 PROTEIN"/>
    <property type="match status" value="1"/>
</dbReference>
<dbReference type="PANTHER" id="PTHR34706:SF1">
    <property type="entry name" value="VWFA DOMAIN-CONTAINING PROTEIN"/>
    <property type="match status" value="1"/>
</dbReference>
<name>A0AA38XDE1_9EURO</name>
<feature type="compositionally biased region" description="Low complexity" evidence="1">
    <location>
        <begin position="629"/>
        <end position="643"/>
    </location>
</feature>
<evidence type="ECO:0000313" key="3">
    <source>
        <dbReference type="EMBL" id="KAJ9611408.1"/>
    </source>
</evidence>
<dbReference type="Proteomes" id="UP001172673">
    <property type="component" value="Unassembled WGS sequence"/>
</dbReference>
<protein>
    <recommendedName>
        <fullName evidence="5">VWFA domain-containing protein</fullName>
    </recommendedName>
</protein>
<accession>A0AA38XDE1</accession>
<keyword evidence="2" id="KW-0472">Membrane</keyword>
<keyword evidence="2" id="KW-0812">Transmembrane</keyword>
<evidence type="ECO:0000313" key="4">
    <source>
        <dbReference type="Proteomes" id="UP001172673"/>
    </source>
</evidence>
<reference evidence="3" key="1">
    <citation type="submission" date="2022-10" db="EMBL/GenBank/DDBJ databases">
        <title>Culturing micro-colonial fungi from biological soil crusts in the Mojave desert and describing Neophaeococcomyces mojavensis, and introducing the new genera and species Taxawa tesnikishii.</title>
        <authorList>
            <person name="Kurbessoian T."/>
            <person name="Stajich J.E."/>
        </authorList>
    </citation>
    <scope>NUCLEOTIDE SEQUENCE</scope>
    <source>
        <strain evidence="3">TK_41</strain>
    </source>
</reference>